<dbReference type="EMBL" id="FUZF01000013">
    <property type="protein sequence ID" value="SKB88544.1"/>
    <property type="molecule type" value="Genomic_DNA"/>
</dbReference>
<protein>
    <submittedName>
        <fullName evidence="1">RteC protein</fullName>
    </submittedName>
</protein>
<dbReference type="InterPro" id="IPR018534">
    <property type="entry name" value="Tet_reg_excision_RteC"/>
</dbReference>
<dbReference type="OrthoDB" id="790983at2"/>
<keyword evidence="2" id="KW-1185">Reference proteome</keyword>
<dbReference type="Pfam" id="PF09357">
    <property type="entry name" value="RteC"/>
    <property type="match status" value="1"/>
</dbReference>
<evidence type="ECO:0000313" key="2">
    <source>
        <dbReference type="Proteomes" id="UP000190150"/>
    </source>
</evidence>
<dbReference type="Proteomes" id="UP000190150">
    <property type="component" value="Unassembled WGS sequence"/>
</dbReference>
<dbReference type="AlphaFoldDB" id="A0A1T5EX45"/>
<evidence type="ECO:0000313" key="1">
    <source>
        <dbReference type="EMBL" id="SKB88544.1"/>
    </source>
</evidence>
<gene>
    <name evidence="1" type="ORF">SAMN05660841_02853</name>
</gene>
<organism evidence="1 2">
    <name type="scientific">Sphingobacterium nematocida</name>
    <dbReference type="NCBI Taxonomy" id="1513896"/>
    <lineage>
        <taxon>Bacteria</taxon>
        <taxon>Pseudomonadati</taxon>
        <taxon>Bacteroidota</taxon>
        <taxon>Sphingobacteriia</taxon>
        <taxon>Sphingobacteriales</taxon>
        <taxon>Sphingobacteriaceae</taxon>
        <taxon>Sphingobacterium</taxon>
    </lineage>
</organism>
<sequence length="173" mass="20636">MFFDNNLDFYKYYRTNITYMDDKYFIRGNYDIKYTLDSYYFESDSRFSTSHDFKVAKILANELIQVYIENQLLNLNKHIGIANSDIGKMRLQWTGSKTALIELIYALQSYAVFDMGKADIKAIATYFENVFEIDLGDFYHTYLEIRTRKINRTKFLDSLKDAVIRKMDEQDEK</sequence>
<name>A0A1T5EX45_9SPHI</name>
<dbReference type="STRING" id="1513896.SAMN05660841_02853"/>
<proteinExistence type="predicted"/>
<reference evidence="2" key="1">
    <citation type="submission" date="2017-02" db="EMBL/GenBank/DDBJ databases">
        <authorList>
            <person name="Varghese N."/>
            <person name="Submissions S."/>
        </authorList>
    </citation>
    <scope>NUCLEOTIDE SEQUENCE [LARGE SCALE GENOMIC DNA]</scope>
    <source>
        <strain evidence="2">DSM 24091</strain>
    </source>
</reference>
<accession>A0A1T5EX45</accession>